<feature type="transmembrane region" description="Helical" evidence="7">
    <location>
        <begin position="42"/>
        <end position="72"/>
    </location>
</feature>
<comment type="similarity">
    <text evidence="7">Belongs to the binding-protein-dependent transport system permease family.</text>
</comment>
<dbReference type="SUPFAM" id="SSF161098">
    <property type="entry name" value="MetI-like"/>
    <property type="match status" value="1"/>
</dbReference>
<keyword evidence="6 7" id="KW-0472">Membrane</keyword>
<evidence type="ECO:0000256" key="5">
    <source>
        <dbReference type="ARBA" id="ARBA00022989"/>
    </source>
</evidence>
<evidence type="ECO:0000313" key="9">
    <source>
        <dbReference type="EMBL" id="TEU03911.1"/>
    </source>
</evidence>
<dbReference type="CDD" id="cd06261">
    <property type="entry name" value="TM_PBP2"/>
    <property type="match status" value="1"/>
</dbReference>
<dbReference type="EMBL" id="SOHY01000016">
    <property type="protein sequence ID" value="TEU03911.1"/>
    <property type="molecule type" value="Genomic_DNA"/>
</dbReference>
<dbReference type="PANTHER" id="PTHR30193">
    <property type="entry name" value="ABC TRANSPORTER PERMEASE PROTEIN"/>
    <property type="match status" value="1"/>
</dbReference>
<dbReference type="InterPro" id="IPR035906">
    <property type="entry name" value="MetI-like_sf"/>
</dbReference>
<feature type="domain" description="ABC transmembrane type-1" evidence="8">
    <location>
        <begin position="47"/>
        <end position="261"/>
    </location>
</feature>
<dbReference type="InterPro" id="IPR000515">
    <property type="entry name" value="MetI-like"/>
</dbReference>
<name>A0A523ZJG1_UNCAE</name>
<accession>A0A523ZJG1</accession>
<dbReference type="AlphaFoldDB" id="A0A523ZJG1"/>
<proteinExistence type="inferred from homology"/>
<keyword evidence="5 7" id="KW-1133">Transmembrane helix</keyword>
<dbReference type="Pfam" id="PF00528">
    <property type="entry name" value="BPD_transp_1"/>
    <property type="match status" value="1"/>
</dbReference>
<evidence type="ECO:0000256" key="4">
    <source>
        <dbReference type="ARBA" id="ARBA00022692"/>
    </source>
</evidence>
<comment type="caution">
    <text evidence="9">The sequence shown here is derived from an EMBL/GenBank/DDBJ whole genome shotgun (WGS) entry which is preliminary data.</text>
</comment>
<keyword evidence="3" id="KW-1003">Cell membrane</keyword>
<sequence length="271" mass="30563">MFFVYPNAHVFYLSLFRWTGISPQKFFIGFENYRRLLFKDTIWIKAVINTAIIAIQSIGIQIPVALALAIVLNKKIRGAGIFTSIIFLPLLISLVAIAMVWTWMYDPSFGIINKVLEKLGLTILAREWLGDMSTALFSVIVTINWIYIGLYVVILMAGLKSIPKSIFDAARVDGLSELQTAYRITIPLLKEVIAVIIIMCITGSFKSFDLIWIMTYAGPAHATEVVSTHLYRMGFRRLEAGYASAIGVIIFFICLITIVIQLRIMRIKIAK</sequence>
<comment type="subcellular location">
    <subcellularLocation>
        <location evidence="1 7">Cell membrane</location>
        <topology evidence="1 7">Multi-pass membrane protein</topology>
    </subcellularLocation>
</comment>
<evidence type="ECO:0000256" key="1">
    <source>
        <dbReference type="ARBA" id="ARBA00004651"/>
    </source>
</evidence>
<keyword evidence="4 7" id="KW-0812">Transmembrane</keyword>
<dbReference type="InterPro" id="IPR051393">
    <property type="entry name" value="ABC_transporter_permease"/>
</dbReference>
<evidence type="ECO:0000256" key="3">
    <source>
        <dbReference type="ARBA" id="ARBA00022475"/>
    </source>
</evidence>
<reference evidence="9 10" key="1">
    <citation type="submission" date="2019-03" db="EMBL/GenBank/DDBJ databases">
        <title>Metabolic potential of uncultured bacteria and archaea associated with petroleum seepage in deep-sea sediments.</title>
        <authorList>
            <person name="Dong X."/>
            <person name="Hubert C."/>
        </authorList>
    </citation>
    <scope>NUCLEOTIDE SEQUENCE [LARGE SCALE GENOMIC DNA]</scope>
    <source>
        <strain evidence="9">E26_bin6</strain>
    </source>
</reference>
<dbReference type="GO" id="GO:0055085">
    <property type="term" value="P:transmembrane transport"/>
    <property type="evidence" value="ECO:0007669"/>
    <property type="project" value="InterPro"/>
</dbReference>
<dbReference type="PROSITE" id="PS50928">
    <property type="entry name" value="ABC_TM1"/>
    <property type="match status" value="1"/>
</dbReference>
<evidence type="ECO:0000259" key="8">
    <source>
        <dbReference type="PROSITE" id="PS50928"/>
    </source>
</evidence>
<dbReference type="GO" id="GO:0005886">
    <property type="term" value="C:plasma membrane"/>
    <property type="evidence" value="ECO:0007669"/>
    <property type="project" value="UniProtKB-SubCell"/>
</dbReference>
<evidence type="ECO:0000256" key="2">
    <source>
        <dbReference type="ARBA" id="ARBA00022448"/>
    </source>
</evidence>
<feature type="transmembrane region" description="Helical" evidence="7">
    <location>
        <begin position="79"/>
        <end position="104"/>
    </location>
</feature>
<protein>
    <submittedName>
        <fullName evidence="9">Sugar ABC transporter permease</fullName>
    </submittedName>
</protein>
<dbReference type="PANTHER" id="PTHR30193:SF37">
    <property type="entry name" value="INNER MEMBRANE ABC TRANSPORTER PERMEASE PROTEIN YCJO"/>
    <property type="match status" value="1"/>
</dbReference>
<gene>
    <name evidence="9" type="ORF">E3I16_00240</name>
</gene>
<feature type="transmembrane region" description="Helical" evidence="7">
    <location>
        <begin position="240"/>
        <end position="262"/>
    </location>
</feature>
<organism evidence="9 10">
    <name type="scientific">Aerophobetes bacterium</name>
    <dbReference type="NCBI Taxonomy" id="2030807"/>
    <lineage>
        <taxon>Bacteria</taxon>
        <taxon>Candidatus Aerophobota</taxon>
    </lineage>
</organism>
<keyword evidence="2 7" id="KW-0813">Transport</keyword>
<evidence type="ECO:0000256" key="7">
    <source>
        <dbReference type="RuleBase" id="RU363032"/>
    </source>
</evidence>
<dbReference type="Gene3D" id="1.10.3720.10">
    <property type="entry name" value="MetI-like"/>
    <property type="match status" value="1"/>
</dbReference>
<feature type="transmembrane region" description="Helical" evidence="7">
    <location>
        <begin position="135"/>
        <end position="157"/>
    </location>
</feature>
<dbReference type="Proteomes" id="UP000316674">
    <property type="component" value="Unassembled WGS sequence"/>
</dbReference>
<feature type="transmembrane region" description="Helical" evidence="7">
    <location>
        <begin position="192"/>
        <end position="214"/>
    </location>
</feature>
<evidence type="ECO:0000313" key="10">
    <source>
        <dbReference type="Proteomes" id="UP000316674"/>
    </source>
</evidence>
<evidence type="ECO:0000256" key="6">
    <source>
        <dbReference type="ARBA" id="ARBA00023136"/>
    </source>
</evidence>